<dbReference type="Pfam" id="PF02036">
    <property type="entry name" value="SCP2"/>
    <property type="match status" value="1"/>
</dbReference>
<proteinExistence type="predicted"/>
<dbReference type="RefSeq" id="WP_144856619.1">
    <property type="nucleotide sequence ID" value="NZ_BAAAYT010000001.1"/>
</dbReference>
<dbReference type="OrthoDB" id="5243187at2"/>
<protein>
    <submittedName>
        <fullName evidence="2">SCP-2 sterol transfer family protein</fullName>
    </submittedName>
</protein>
<accession>A0A560WDF6</accession>
<sequence length="150" mass="16131">MDLDPSTLSTMSPREFAQVVGAMSDREIAATMGGEHRRAILDAIFARFQDQFRPSAADGVSAVTQFRVTGGPPTDPHDTYEIVIDDGSCTLSEEPGDTFDLSFMMPPAELAKMLTGRGNPTLAVMRGKISVRGDLALAARFPSFFETAKG</sequence>
<dbReference type="SUPFAM" id="SSF55718">
    <property type="entry name" value="SCP-like"/>
    <property type="match status" value="1"/>
</dbReference>
<feature type="domain" description="SCP2" evidence="1">
    <location>
        <begin position="43"/>
        <end position="145"/>
    </location>
</feature>
<dbReference type="InterPro" id="IPR003033">
    <property type="entry name" value="SCP2_sterol-bd_dom"/>
</dbReference>
<evidence type="ECO:0000313" key="2">
    <source>
        <dbReference type="EMBL" id="TWD15701.1"/>
    </source>
</evidence>
<dbReference type="Proteomes" id="UP000315628">
    <property type="component" value="Unassembled WGS sequence"/>
</dbReference>
<comment type="caution">
    <text evidence="2">The sequence shown here is derived from an EMBL/GenBank/DDBJ whole genome shotgun (WGS) entry which is preliminary data.</text>
</comment>
<gene>
    <name evidence="2" type="ORF">FB557_1223</name>
</gene>
<name>A0A560WDF6_9MICO</name>
<dbReference type="Gene3D" id="3.30.1050.10">
    <property type="entry name" value="SCP2 sterol-binding domain"/>
    <property type="match status" value="1"/>
</dbReference>
<dbReference type="EMBL" id="VIUW01000002">
    <property type="protein sequence ID" value="TWD15701.1"/>
    <property type="molecule type" value="Genomic_DNA"/>
</dbReference>
<evidence type="ECO:0000259" key="1">
    <source>
        <dbReference type="Pfam" id="PF02036"/>
    </source>
</evidence>
<keyword evidence="3" id="KW-1185">Reference proteome</keyword>
<organism evidence="2 3">
    <name type="scientific">Marihabitans asiaticum</name>
    <dbReference type="NCBI Taxonomy" id="415218"/>
    <lineage>
        <taxon>Bacteria</taxon>
        <taxon>Bacillati</taxon>
        <taxon>Actinomycetota</taxon>
        <taxon>Actinomycetes</taxon>
        <taxon>Micrococcales</taxon>
        <taxon>Intrasporangiaceae</taxon>
        <taxon>Marihabitans</taxon>
    </lineage>
</organism>
<reference evidence="2 3" key="1">
    <citation type="submission" date="2019-06" db="EMBL/GenBank/DDBJ databases">
        <title>Sequencing the genomes of 1000 actinobacteria strains.</title>
        <authorList>
            <person name="Klenk H.-P."/>
        </authorList>
    </citation>
    <scope>NUCLEOTIDE SEQUENCE [LARGE SCALE GENOMIC DNA]</scope>
    <source>
        <strain evidence="2 3">DSM 18935</strain>
    </source>
</reference>
<evidence type="ECO:0000313" key="3">
    <source>
        <dbReference type="Proteomes" id="UP000315628"/>
    </source>
</evidence>
<dbReference type="AlphaFoldDB" id="A0A560WDF6"/>
<dbReference type="InterPro" id="IPR036527">
    <property type="entry name" value="SCP2_sterol-bd_dom_sf"/>
</dbReference>